<keyword evidence="1" id="KW-1133">Transmembrane helix</keyword>
<gene>
    <name evidence="2" type="ORF">IAA67_05500</name>
</gene>
<sequence length="245" mass="26740">MKKKADDAVVYQVMAALVLLCCGLLGLRSLRAYYSTIGGFTALYDVSYLIGIGGTVLALACIVAAILVKRPLVRALLPWPAAVGILTAATGFSMRLAWTDGFPFLYFFCGALALQYIILKLYRWEFFLVSLSTVLAGGLYFCLSSGMLWTYRAIFLIAVLAVTVVCSSLAVVAASRHGGYFRFFRWNVHLLGKNGSPVLVLAANGLWFLCTVAVLILGSLFAYYCMFAAIAVEFVAAVYYTFQLN</sequence>
<dbReference type="EMBL" id="DVFN01000083">
    <property type="protein sequence ID" value="HIQ69766.1"/>
    <property type="molecule type" value="Genomic_DNA"/>
</dbReference>
<feature type="transmembrane region" description="Helical" evidence="1">
    <location>
        <begin position="221"/>
        <end position="242"/>
    </location>
</feature>
<evidence type="ECO:0000313" key="3">
    <source>
        <dbReference type="Proteomes" id="UP000886874"/>
    </source>
</evidence>
<organism evidence="2 3">
    <name type="scientific">Candidatus Avoscillospira stercorigallinarum</name>
    <dbReference type="NCBI Taxonomy" id="2840708"/>
    <lineage>
        <taxon>Bacteria</taxon>
        <taxon>Bacillati</taxon>
        <taxon>Bacillota</taxon>
        <taxon>Clostridia</taxon>
        <taxon>Eubacteriales</taxon>
        <taxon>Oscillospiraceae</taxon>
        <taxon>Oscillospiraceae incertae sedis</taxon>
        <taxon>Candidatus Avoscillospira</taxon>
    </lineage>
</organism>
<evidence type="ECO:0000313" key="2">
    <source>
        <dbReference type="EMBL" id="HIQ69766.1"/>
    </source>
</evidence>
<feature type="transmembrane region" description="Helical" evidence="1">
    <location>
        <begin position="195"/>
        <end position="215"/>
    </location>
</feature>
<name>A0A9D0Z706_9FIRM</name>
<feature type="transmembrane region" description="Helical" evidence="1">
    <location>
        <begin position="102"/>
        <end position="119"/>
    </location>
</feature>
<feature type="transmembrane region" description="Helical" evidence="1">
    <location>
        <begin position="126"/>
        <end position="147"/>
    </location>
</feature>
<accession>A0A9D0Z706</accession>
<proteinExistence type="predicted"/>
<protein>
    <submittedName>
        <fullName evidence="2">Uncharacterized protein</fullName>
    </submittedName>
</protein>
<comment type="caution">
    <text evidence="2">The sequence shown here is derived from an EMBL/GenBank/DDBJ whole genome shotgun (WGS) entry which is preliminary data.</text>
</comment>
<reference evidence="2" key="1">
    <citation type="submission" date="2020-10" db="EMBL/GenBank/DDBJ databases">
        <authorList>
            <person name="Gilroy R."/>
        </authorList>
    </citation>
    <scope>NUCLEOTIDE SEQUENCE</scope>
    <source>
        <strain evidence="2">ChiSjej2B20-13462</strain>
    </source>
</reference>
<reference evidence="2" key="2">
    <citation type="journal article" date="2021" name="PeerJ">
        <title>Extensive microbial diversity within the chicken gut microbiome revealed by metagenomics and culture.</title>
        <authorList>
            <person name="Gilroy R."/>
            <person name="Ravi A."/>
            <person name="Getino M."/>
            <person name="Pursley I."/>
            <person name="Horton D.L."/>
            <person name="Alikhan N.F."/>
            <person name="Baker D."/>
            <person name="Gharbi K."/>
            <person name="Hall N."/>
            <person name="Watson M."/>
            <person name="Adriaenssens E.M."/>
            <person name="Foster-Nyarko E."/>
            <person name="Jarju S."/>
            <person name="Secka A."/>
            <person name="Antonio M."/>
            <person name="Oren A."/>
            <person name="Chaudhuri R.R."/>
            <person name="La Ragione R."/>
            <person name="Hildebrand F."/>
            <person name="Pallen M.J."/>
        </authorList>
    </citation>
    <scope>NUCLEOTIDE SEQUENCE</scope>
    <source>
        <strain evidence="2">ChiSjej2B20-13462</strain>
    </source>
</reference>
<dbReference type="Proteomes" id="UP000886874">
    <property type="component" value="Unassembled WGS sequence"/>
</dbReference>
<keyword evidence="1" id="KW-0472">Membrane</keyword>
<feature type="transmembrane region" description="Helical" evidence="1">
    <location>
        <begin position="153"/>
        <end position="174"/>
    </location>
</feature>
<evidence type="ECO:0000256" key="1">
    <source>
        <dbReference type="SAM" id="Phobius"/>
    </source>
</evidence>
<feature type="transmembrane region" description="Helical" evidence="1">
    <location>
        <begin position="48"/>
        <end position="68"/>
    </location>
</feature>
<keyword evidence="1" id="KW-0812">Transmembrane</keyword>
<feature type="transmembrane region" description="Helical" evidence="1">
    <location>
        <begin position="75"/>
        <end position="96"/>
    </location>
</feature>
<dbReference type="AlphaFoldDB" id="A0A9D0Z706"/>